<protein>
    <submittedName>
        <fullName evidence="3">SDR family oxidoreductase</fullName>
    </submittedName>
</protein>
<dbReference type="CDD" id="cd05233">
    <property type="entry name" value="SDR_c"/>
    <property type="match status" value="1"/>
</dbReference>
<evidence type="ECO:0000313" key="3">
    <source>
        <dbReference type="EMBL" id="MVA96019.1"/>
    </source>
</evidence>
<gene>
    <name evidence="3" type="ORF">GN330_01945</name>
</gene>
<dbReference type="PANTHER" id="PTHR42760:SF135">
    <property type="entry name" value="BLL7886 PROTEIN"/>
    <property type="match status" value="1"/>
</dbReference>
<proteinExistence type="inferred from homology"/>
<dbReference type="SMART" id="SM00822">
    <property type="entry name" value="PKS_KR"/>
    <property type="match status" value="1"/>
</dbReference>
<dbReference type="PANTHER" id="PTHR42760">
    <property type="entry name" value="SHORT-CHAIN DEHYDROGENASES/REDUCTASES FAMILY MEMBER"/>
    <property type="match status" value="1"/>
</dbReference>
<dbReference type="FunFam" id="3.40.50.720:FF:000084">
    <property type="entry name" value="Short-chain dehydrogenase reductase"/>
    <property type="match status" value="1"/>
</dbReference>
<comment type="caution">
    <text evidence="3">The sequence shown here is derived from an EMBL/GenBank/DDBJ whole genome shotgun (WGS) entry which is preliminary data.</text>
</comment>
<accession>A0A844QDV7</accession>
<feature type="domain" description="Ketoreductase" evidence="2">
    <location>
        <begin position="18"/>
        <end position="195"/>
    </location>
</feature>
<dbReference type="SUPFAM" id="SSF51735">
    <property type="entry name" value="NAD(P)-binding Rossmann-fold domains"/>
    <property type="match status" value="1"/>
</dbReference>
<dbReference type="InterPro" id="IPR057326">
    <property type="entry name" value="KR_dom"/>
</dbReference>
<reference evidence="3 4" key="1">
    <citation type="submission" date="2019-12" db="EMBL/GenBank/DDBJ databases">
        <title>Nitratireductor arenosus sp. nov., Isolated from sea sand, Jeju island, South Korea.</title>
        <authorList>
            <person name="Kim W."/>
        </authorList>
    </citation>
    <scope>NUCLEOTIDE SEQUENCE [LARGE SCALE GENOMIC DNA]</scope>
    <source>
        <strain evidence="3 4">CAU 1489</strain>
    </source>
</reference>
<dbReference type="PROSITE" id="PS00061">
    <property type="entry name" value="ADH_SHORT"/>
    <property type="match status" value="1"/>
</dbReference>
<dbReference type="Proteomes" id="UP000463224">
    <property type="component" value="Unassembled WGS sequence"/>
</dbReference>
<dbReference type="InterPro" id="IPR020904">
    <property type="entry name" value="Sc_DH/Rdtase_CS"/>
</dbReference>
<organism evidence="3 4">
    <name type="scientific">Nitratireductor arenosus</name>
    <dbReference type="NCBI Taxonomy" id="2682096"/>
    <lineage>
        <taxon>Bacteria</taxon>
        <taxon>Pseudomonadati</taxon>
        <taxon>Pseudomonadota</taxon>
        <taxon>Alphaproteobacteria</taxon>
        <taxon>Hyphomicrobiales</taxon>
        <taxon>Phyllobacteriaceae</taxon>
        <taxon>Nitratireductor</taxon>
    </lineage>
</organism>
<dbReference type="GO" id="GO:0016616">
    <property type="term" value="F:oxidoreductase activity, acting on the CH-OH group of donors, NAD or NADP as acceptor"/>
    <property type="evidence" value="ECO:0007669"/>
    <property type="project" value="TreeGrafter"/>
</dbReference>
<dbReference type="GO" id="GO:0030497">
    <property type="term" value="P:fatty acid elongation"/>
    <property type="evidence" value="ECO:0007669"/>
    <property type="project" value="TreeGrafter"/>
</dbReference>
<keyword evidence="4" id="KW-1185">Reference proteome</keyword>
<dbReference type="InterPro" id="IPR036291">
    <property type="entry name" value="NAD(P)-bd_dom_sf"/>
</dbReference>
<dbReference type="PRINTS" id="PR00081">
    <property type="entry name" value="GDHRDH"/>
</dbReference>
<dbReference type="RefSeq" id="WP_156710897.1">
    <property type="nucleotide sequence ID" value="NZ_WPHG01000001.1"/>
</dbReference>
<name>A0A844QDV7_9HYPH</name>
<evidence type="ECO:0000313" key="4">
    <source>
        <dbReference type="Proteomes" id="UP000463224"/>
    </source>
</evidence>
<dbReference type="Gene3D" id="3.40.50.720">
    <property type="entry name" value="NAD(P)-binding Rossmann-like Domain"/>
    <property type="match status" value="1"/>
</dbReference>
<dbReference type="PRINTS" id="PR00080">
    <property type="entry name" value="SDRFAMILY"/>
</dbReference>
<dbReference type="InterPro" id="IPR002347">
    <property type="entry name" value="SDR_fam"/>
</dbReference>
<comment type="similarity">
    <text evidence="1">Belongs to the short-chain dehydrogenases/reductases (SDR) family.</text>
</comment>
<dbReference type="AlphaFoldDB" id="A0A844QDV7"/>
<dbReference type="Pfam" id="PF13561">
    <property type="entry name" value="adh_short_C2"/>
    <property type="match status" value="1"/>
</dbReference>
<dbReference type="EMBL" id="WPHG01000001">
    <property type="protein sequence ID" value="MVA96019.1"/>
    <property type="molecule type" value="Genomic_DNA"/>
</dbReference>
<evidence type="ECO:0000256" key="1">
    <source>
        <dbReference type="ARBA" id="ARBA00006484"/>
    </source>
</evidence>
<sequence>MRPFLRSGAVLSADLSGRHAIVTGASSGLGRHFAVVLARAGARVTLAARRLPALEETASMIAGAGGSVDVVLLDVTDAGSVAAAFSCESPPFDIVINNAGIAHNAPALQTSAADWQGVIDTNLSGVFRVAQAAAGRMIAAGIGGSIVNVASILGLRVAGNVAAYSAAKAGVMHMTRSLALEWSRYGIRVNALCPGYIETDLNRDFFATDAGRALVRRVPQRRLGKFEDLDGPLLLLASEASSFMTGTEIVVDGGHLVSSL</sequence>
<evidence type="ECO:0000259" key="2">
    <source>
        <dbReference type="SMART" id="SM00822"/>
    </source>
</evidence>